<protein>
    <submittedName>
        <fullName evidence="2">Uncharacterized protein</fullName>
    </submittedName>
</protein>
<evidence type="ECO:0000256" key="1">
    <source>
        <dbReference type="SAM" id="MobiDB-lite"/>
    </source>
</evidence>
<accession>A0ABV2QH96</accession>
<proteinExistence type="predicted"/>
<comment type="caution">
    <text evidence="2">The sequence shown here is derived from an EMBL/GenBank/DDBJ whole genome shotgun (WGS) entry which is preliminary data.</text>
</comment>
<dbReference type="Proteomes" id="UP001549320">
    <property type="component" value="Unassembled WGS sequence"/>
</dbReference>
<organism evidence="2 3">
    <name type="scientific">Ottowia thiooxydans</name>
    <dbReference type="NCBI Taxonomy" id="219182"/>
    <lineage>
        <taxon>Bacteria</taxon>
        <taxon>Pseudomonadati</taxon>
        <taxon>Pseudomonadota</taxon>
        <taxon>Betaproteobacteria</taxon>
        <taxon>Burkholderiales</taxon>
        <taxon>Comamonadaceae</taxon>
        <taxon>Ottowia</taxon>
    </lineage>
</organism>
<evidence type="ECO:0000313" key="2">
    <source>
        <dbReference type="EMBL" id="MET4580416.1"/>
    </source>
</evidence>
<gene>
    <name evidence="2" type="ORF">ABIE13_005557</name>
</gene>
<feature type="region of interest" description="Disordered" evidence="1">
    <location>
        <begin position="110"/>
        <end position="138"/>
    </location>
</feature>
<name>A0ABV2QH96_9BURK</name>
<feature type="compositionally biased region" description="Basic and acidic residues" evidence="1">
    <location>
        <begin position="129"/>
        <end position="138"/>
    </location>
</feature>
<reference evidence="2 3" key="1">
    <citation type="submission" date="2024-06" db="EMBL/GenBank/DDBJ databases">
        <title>Sorghum-associated microbial communities from plants grown in Nebraska, USA.</title>
        <authorList>
            <person name="Schachtman D."/>
        </authorList>
    </citation>
    <scope>NUCLEOTIDE SEQUENCE [LARGE SCALE GENOMIC DNA]</scope>
    <source>
        <strain evidence="2 3">2709</strain>
    </source>
</reference>
<sequence>MEIRLTIRPSVATASMPVEATAGNPLSALLLGSLIEHVLDHLLACHGLSSGLGRHGHAPLVIPQRAVGDDGVQFSIHLCACLGAGHMFGREANDIAIALVPGGTCLCQRRRGKQTGDDRPCLPGPWRSLHIDQPEEAQ</sequence>
<keyword evidence="3" id="KW-1185">Reference proteome</keyword>
<dbReference type="EMBL" id="JBEPSH010000018">
    <property type="protein sequence ID" value="MET4580416.1"/>
    <property type="molecule type" value="Genomic_DNA"/>
</dbReference>
<evidence type="ECO:0000313" key="3">
    <source>
        <dbReference type="Proteomes" id="UP001549320"/>
    </source>
</evidence>